<dbReference type="RefSeq" id="WP_099475179.1">
    <property type="nucleotide sequence ID" value="NZ_CP041025.1"/>
</dbReference>
<keyword evidence="1" id="KW-0812">Transmembrane</keyword>
<accession>A0A2G4YP92</accession>
<gene>
    <name evidence="2" type="ORF">CRD36_17115</name>
</gene>
<dbReference type="Proteomes" id="UP000229730">
    <property type="component" value="Unassembled WGS sequence"/>
</dbReference>
<evidence type="ECO:0000313" key="2">
    <source>
        <dbReference type="EMBL" id="PHZ83286.1"/>
    </source>
</evidence>
<evidence type="ECO:0000313" key="3">
    <source>
        <dbReference type="Proteomes" id="UP000229730"/>
    </source>
</evidence>
<keyword evidence="1" id="KW-0472">Membrane</keyword>
<feature type="transmembrane region" description="Helical" evidence="1">
    <location>
        <begin position="39"/>
        <end position="57"/>
    </location>
</feature>
<reference evidence="2 3" key="1">
    <citation type="submission" date="2017-10" db="EMBL/GenBank/DDBJ databases">
        <title>Frigbacter circumglobatus gen. nov. sp. nov., isolated from sediment cultured in situ.</title>
        <authorList>
            <person name="Zhao Z."/>
        </authorList>
    </citation>
    <scope>NUCLEOTIDE SEQUENCE [LARGE SCALE GENOMIC DNA]</scope>
    <source>
        <strain evidence="2 3">ZYL</strain>
    </source>
</reference>
<keyword evidence="3" id="KW-1185">Reference proteome</keyword>
<comment type="caution">
    <text evidence="2">The sequence shown here is derived from an EMBL/GenBank/DDBJ whole genome shotgun (WGS) entry which is preliminary data.</text>
</comment>
<dbReference type="InParanoid" id="A0A2G4YP92"/>
<keyword evidence="1" id="KW-1133">Transmembrane helix</keyword>
<proteinExistence type="predicted"/>
<evidence type="ECO:0000256" key="1">
    <source>
        <dbReference type="SAM" id="Phobius"/>
    </source>
</evidence>
<name>A0A2G4YP92_9PROT</name>
<protein>
    <submittedName>
        <fullName evidence="2">Uncharacterized protein</fullName>
    </submittedName>
</protein>
<dbReference type="EMBL" id="PDEM01000033">
    <property type="protein sequence ID" value="PHZ83286.1"/>
    <property type="molecule type" value="Genomic_DNA"/>
</dbReference>
<dbReference type="AlphaFoldDB" id="A0A2G4YP92"/>
<organism evidence="2 3">
    <name type="scientific">Paremcibacter congregatus</name>
    <dbReference type="NCBI Taxonomy" id="2043170"/>
    <lineage>
        <taxon>Bacteria</taxon>
        <taxon>Pseudomonadati</taxon>
        <taxon>Pseudomonadota</taxon>
        <taxon>Alphaproteobacteria</taxon>
        <taxon>Emcibacterales</taxon>
        <taxon>Emcibacteraceae</taxon>
        <taxon>Paremcibacter</taxon>
    </lineage>
</organism>
<sequence>MKNLLISQTDPYSFMSLLHAGGRPLRGQRFTATRKLQHMINAAMVSLLLMVAISQMAPADLSQDQAATELSFGETRTGEACGVEACKMV</sequence>